<evidence type="ECO:0000256" key="1">
    <source>
        <dbReference type="SAM" id="Phobius"/>
    </source>
</evidence>
<dbReference type="EMBL" id="BAAAGE010000003">
    <property type="protein sequence ID" value="GAA0725384.1"/>
    <property type="molecule type" value="Genomic_DNA"/>
</dbReference>
<feature type="transmembrane region" description="Helical" evidence="1">
    <location>
        <begin position="72"/>
        <end position="92"/>
    </location>
</feature>
<keyword evidence="3" id="KW-1185">Reference proteome</keyword>
<organism evidence="2 3">
    <name type="scientific">Aquimarina litoralis</name>
    <dbReference type="NCBI Taxonomy" id="584605"/>
    <lineage>
        <taxon>Bacteria</taxon>
        <taxon>Pseudomonadati</taxon>
        <taxon>Bacteroidota</taxon>
        <taxon>Flavobacteriia</taxon>
        <taxon>Flavobacteriales</taxon>
        <taxon>Flavobacteriaceae</taxon>
        <taxon>Aquimarina</taxon>
    </lineage>
</organism>
<sequence length="166" mass="18532">MLLTTYGLGKLIGGQFHRKGNLPDEIANIPLSEVGGFDLAWSFMGYSYAYILFIGVSQLIGASLLLFERTKLYGVFVLIPILLNIIVFDAIFFDTYGAMASAVLYFLLLVLVLVLNKERLIKIIGLIGLRQSLVVKQHWLETVGFVVLLVLLFFGVDQFFVNVLGH</sequence>
<feature type="transmembrane region" description="Helical" evidence="1">
    <location>
        <begin position="48"/>
        <end position="67"/>
    </location>
</feature>
<name>A0ABN1J171_9FLAO</name>
<feature type="transmembrane region" description="Helical" evidence="1">
    <location>
        <begin position="98"/>
        <end position="116"/>
    </location>
</feature>
<reference evidence="2 3" key="1">
    <citation type="journal article" date="2019" name="Int. J. Syst. Evol. Microbiol.">
        <title>The Global Catalogue of Microorganisms (GCM) 10K type strain sequencing project: providing services to taxonomists for standard genome sequencing and annotation.</title>
        <authorList>
            <consortium name="The Broad Institute Genomics Platform"/>
            <consortium name="The Broad Institute Genome Sequencing Center for Infectious Disease"/>
            <person name="Wu L."/>
            <person name="Ma J."/>
        </authorList>
    </citation>
    <scope>NUCLEOTIDE SEQUENCE [LARGE SCALE GENOMIC DNA]</scope>
    <source>
        <strain evidence="2 3">JCM 15974</strain>
    </source>
</reference>
<comment type="caution">
    <text evidence="2">The sequence shown here is derived from an EMBL/GenBank/DDBJ whole genome shotgun (WGS) entry which is preliminary data.</text>
</comment>
<evidence type="ECO:0008006" key="4">
    <source>
        <dbReference type="Google" id="ProtNLM"/>
    </source>
</evidence>
<accession>A0ABN1J171</accession>
<keyword evidence="1" id="KW-0812">Transmembrane</keyword>
<evidence type="ECO:0000313" key="2">
    <source>
        <dbReference type="EMBL" id="GAA0725384.1"/>
    </source>
</evidence>
<evidence type="ECO:0000313" key="3">
    <source>
        <dbReference type="Proteomes" id="UP001501758"/>
    </source>
</evidence>
<dbReference type="Proteomes" id="UP001501758">
    <property type="component" value="Unassembled WGS sequence"/>
</dbReference>
<protein>
    <recommendedName>
        <fullName evidence="4">DoxX protein</fullName>
    </recommendedName>
</protein>
<proteinExistence type="predicted"/>
<feature type="transmembrane region" description="Helical" evidence="1">
    <location>
        <begin position="137"/>
        <end position="156"/>
    </location>
</feature>
<keyword evidence="1" id="KW-0472">Membrane</keyword>
<gene>
    <name evidence="2" type="ORF">GCM10009430_30950</name>
</gene>
<keyword evidence="1" id="KW-1133">Transmembrane helix</keyword>